<dbReference type="SUPFAM" id="SSF47413">
    <property type="entry name" value="lambda repressor-like DNA-binding domains"/>
    <property type="match status" value="1"/>
</dbReference>
<sequence length="264" mass="30444">MENTLFAGPKALGAFLRSQRENTAPADIGLPALGRRRTRGLRREEVAQLSGISTTWYTWIEQGRDIVVSPQTLSNIANVLKMKPTERSYLFHLAMQNDPQEEQVVTVEKEVLATVTQMTCPCYLLDLTWNMLAWNAPAEALFSGWLDEDPQPNMMSFMFRHPLSRQLVADWESRASRIVAELRADAMHYPHDRELNNFVQGLSHDSELFRDFWSRQQVVVREGGERVFHHPQQGEVHYRQMTWQLTSNRSIKMIMLMAGSVVQK</sequence>
<gene>
    <name evidence="2" type="ORF">GA0061071_108186</name>
</gene>
<keyword evidence="3" id="KW-1185">Reference proteome</keyword>
<dbReference type="EMBL" id="FMAY01000008">
    <property type="protein sequence ID" value="SCC21664.1"/>
    <property type="molecule type" value="Genomic_DNA"/>
</dbReference>
<dbReference type="Pfam" id="PF13560">
    <property type="entry name" value="HTH_31"/>
    <property type="match status" value="1"/>
</dbReference>
<feature type="domain" description="HTH cro/C1-type" evidence="1">
    <location>
        <begin position="15"/>
        <end position="87"/>
    </location>
</feature>
<name>A0A1C4CRD6_9ENTR</name>
<dbReference type="RefSeq" id="WP_088237759.1">
    <property type="nucleotide sequence ID" value="NZ_FMAY01000008.1"/>
</dbReference>
<evidence type="ECO:0000313" key="3">
    <source>
        <dbReference type="Proteomes" id="UP000198975"/>
    </source>
</evidence>
<dbReference type="Gene3D" id="1.10.260.40">
    <property type="entry name" value="lambda repressor-like DNA-binding domains"/>
    <property type="match status" value="1"/>
</dbReference>
<reference evidence="3" key="1">
    <citation type="submission" date="2016-08" db="EMBL/GenBank/DDBJ databases">
        <authorList>
            <person name="Varghese N."/>
            <person name="Submissions Spin"/>
        </authorList>
    </citation>
    <scope>NUCLEOTIDE SEQUENCE [LARGE SCALE GENOMIC DNA]</scope>
    <source>
        <strain evidence="3">REICA_082</strain>
    </source>
</reference>
<evidence type="ECO:0000313" key="2">
    <source>
        <dbReference type="EMBL" id="SCC21664.1"/>
    </source>
</evidence>
<dbReference type="GO" id="GO:0003677">
    <property type="term" value="F:DNA binding"/>
    <property type="evidence" value="ECO:0007669"/>
    <property type="project" value="InterPro"/>
</dbReference>
<accession>A0A1C4CRD6</accession>
<dbReference type="SMART" id="SM00530">
    <property type="entry name" value="HTH_XRE"/>
    <property type="match status" value="1"/>
</dbReference>
<dbReference type="PANTHER" id="PTHR35010">
    <property type="entry name" value="BLL4672 PROTEIN-RELATED"/>
    <property type="match status" value="1"/>
</dbReference>
<evidence type="ECO:0000259" key="1">
    <source>
        <dbReference type="SMART" id="SM00530"/>
    </source>
</evidence>
<dbReference type="Proteomes" id="UP000198975">
    <property type="component" value="Unassembled WGS sequence"/>
</dbReference>
<dbReference type="PANTHER" id="PTHR35010:SF2">
    <property type="entry name" value="BLL4672 PROTEIN"/>
    <property type="match status" value="1"/>
</dbReference>
<organism evidence="2 3">
    <name type="scientific">Kosakonia oryzendophytica</name>
    <dbReference type="NCBI Taxonomy" id="1005665"/>
    <lineage>
        <taxon>Bacteria</taxon>
        <taxon>Pseudomonadati</taxon>
        <taxon>Pseudomonadota</taxon>
        <taxon>Gammaproteobacteria</taxon>
        <taxon>Enterobacterales</taxon>
        <taxon>Enterobacteriaceae</taxon>
        <taxon>Kosakonia</taxon>
    </lineage>
</organism>
<dbReference type="InterPro" id="IPR041413">
    <property type="entry name" value="MLTR_LBD"/>
</dbReference>
<proteinExistence type="predicted"/>
<dbReference type="InterPro" id="IPR010982">
    <property type="entry name" value="Lambda_DNA-bd_dom_sf"/>
</dbReference>
<dbReference type="InterPro" id="IPR001387">
    <property type="entry name" value="Cro/C1-type_HTH"/>
</dbReference>
<dbReference type="AlphaFoldDB" id="A0A1C4CRD6"/>
<dbReference type="CDD" id="cd00093">
    <property type="entry name" value="HTH_XRE"/>
    <property type="match status" value="1"/>
</dbReference>
<protein>
    <submittedName>
        <fullName evidence="2">Helix-turn-helix domain-containing protein</fullName>
    </submittedName>
</protein>
<dbReference type="Gene3D" id="3.30.450.180">
    <property type="match status" value="1"/>
</dbReference>
<dbReference type="OrthoDB" id="5346389at2"/>
<dbReference type="Pfam" id="PF17765">
    <property type="entry name" value="MLTR_LBD"/>
    <property type="match status" value="1"/>
</dbReference>